<keyword evidence="3" id="KW-1185">Reference proteome</keyword>
<evidence type="ECO:0000256" key="1">
    <source>
        <dbReference type="SAM" id="MobiDB-lite"/>
    </source>
</evidence>
<name>A0ABC9YK86_GRUJA</name>
<gene>
    <name evidence="2" type="ORF">GRJ2_003500900</name>
</gene>
<proteinExistence type="predicted"/>
<reference evidence="2 3" key="1">
    <citation type="submission" date="2024-06" db="EMBL/GenBank/DDBJ databases">
        <title>The draft genome of Grus japonensis, version 3.</title>
        <authorList>
            <person name="Nabeshima K."/>
            <person name="Suzuki S."/>
            <person name="Onuma M."/>
        </authorList>
    </citation>
    <scope>NUCLEOTIDE SEQUENCE [LARGE SCALE GENOMIC DNA]</scope>
    <source>
        <strain evidence="2 3">451A</strain>
    </source>
</reference>
<evidence type="ECO:0000313" key="2">
    <source>
        <dbReference type="EMBL" id="GAB0210351.1"/>
    </source>
</evidence>
<feature type="region of interest" description="Disordered" evidence="1">
    <location>
        <begin position="13"/>
        <end position="50"/>
    </location>
</feature>
<accession>A0ABC9YK86</accession>
<protein>
    <submittedName>
        <fullName evidence="2">AN1-type zinc finger protein 5-like</fullName>
    </submittedName>
</protein>
<feature type="region of interest" description="Disordered" evidence="1">
    <location>
        <begin position="140"/>
        <end position="166"/>
    </location>
</feature>
<comment type="caution">
    <text evidence="2">The sequence shown here is derived from an EMBL/GenBank/DDBJ whole genome shotgun (WGS) entry which is preliminary data.</text>
</comment>
<dbReference type="EMBL" id="BAAFJT010000363">
    <property type="protein sequence ID" value="GAB0210351.1"/>
    <property type="molecule type" value="Genomic_DNA"/>
</dbReference>
<organism evidence="2 3">
    <name type="scientific">Grus japonensis</name>
    <name type="common">Japanese crane</name>
    <name type="synonym">Red-crowned crane</name>
    <dbReference type="NCBI Taxonomy" id="30415"/>
    <lineage>
        <taxon>Eukaryota</taxon>
        <taxon>Metazoa</taxon>
        <taxon>Chordata</taxon>
        <taxon>Craniata</taxon>
        <taxon>Vertebrata</taxon>
        <taxon>Euteleostomi</taxon>
        <taxon>Archelosauria</taxon>
        <taxon>Archosauria</taxon>
        <taxon>Dinosauria</taxon>
        <taxon>Saurischia</taxon>
        <taxon>Theropoda</taxon>
        <taxon>Coelurosauria</taxon>
        <taxon>Aves</taxon>
        <taxon>Neognathae</taxon>
        <taxon>Neoaves</taxon>
        <taxon>Gruiformes</taxon>
        <taxon>Gruidae</taxon>
        <taxon>Grus</taxon>
    </lineage>
</organism>
<sequence>MEKTMVRQVVPLQPMEVDGGADIHLQPVEDPTPEQVDAPEGGCGPVGSPRWSRLLAGPVDLWREEPTLEQPERGVRIYERNNSADTKVSEKGGGGGAPGTRAEILLQPMEKTMVRQAVPLQSMEDDGGADIHLQLVEDPTPEQMDAPEGGCGPMGSPRWSKLLAGPVDPWREEPTLEQFCWQDL</sequence>
<feature type="region of interest" description="Disordered" evidence="1">
    <location>
        <begin position="75"/>
        <end position="100"/>
    </location>
</feature>
<evidence type="ECO:0000313" key="3">
    <source>
        <dbReference type="Proteomes" id="UP001623348"/>
    </source>
</evidence>
<dbReference type="AlphaFoldDB" id="A0ABC9YK86"/>
<dbReference type="Proteomes" id="UP001623348">
    <property type="component" value="Unassembled WGS sequence"/>
</dbReference>